<gene>
    <name evidence="1" type="ORF">SAMN05444006_108129</name>
</gene>
<organism evidence="1 2">
    <name type="scientific">Allgaiera indica</name>
    <dbReference type="NCBI Taxonomy" id="765699"/>
    <lineage>
        <taxon>Bacteria</taxon>
        <taxon>Pseudomonadati</taxon>
        <taxon>Pseudomonadota</taxon>
        <taxon>Alphaproteobacteria</taxon>
        <taxon>Rhodobacterales</taxon>
        <taxon>Paracoccaceae</taxon>
        <taxon>Allgaiera</taxon>
    </lineage>
</organism>
<evidence type="ECO:0000313" key="1">
    <source>
        <dbReference type="EMBL" id="SDW95753.1"/>
    </source>
</evidence>
<proteinExistence type="predicted"/>
<evidence type="ECO:0000313" key="2">
    <source>
        <dbReference type="Proteomes" id="UP000199541"/>
    </source>
</evidence>
<protein>
    <submittedName>
        <fullName evidence="1">Uncharacterized protein</fullName>
    </submittedName>
</protein>
<name>A0A1H2XSA0_9RHOB</name>
<accession>A0A1H2XSA0</accession>
<keyword evidence="2" id="KW-1185">Reference proteome</keyword>
<comment type="caution">
    <text evidence="1">The sequence shown here is derived from an EMBL/GenBank/DDBJ whole genome shotgun (WGS) entry which is preliminary data.</text>
</comment>
<sequence>MSRPLAAFPPLAARSLGGAAGLVDETCVMLQSGPRPVLTRHDRPERKG</sequence>
<dbReference type="Proteomes" id="UP000199541">
    <property type="component" value="Unassembled WGS sequence"/>
</dbReference>
<dbReference type="EMBL" id="FNOB01000008">
    <property type="protein sequence ID" value="SDW95753.1"/>
    <property type="molecule type" value="Genomic_DNA"/>
</dbReference>
<reference evidence="1 2" key="1">
    <citation type="submission" date="2016-10" db="EMBL/GenBank/DDBJ databases">
        <authorList>
            <person name="Varghese N."/>
            <person name="Submissions S."/>
        </authorList>
    </citation>
    <scope>NUCLEOTIDE SEQUENCE [LARGE SCALE GENOMIC DNA]</scope>
    <source>
        <strain evidence="1 2">DSM 24802</strain>
    </source>
</reference>